<keyword evidence="1" id="KW-1133">Transmembrane helix</keyword>
<keyword evidence="2" id="KW-0732">Signal</keyword>
<organism evidence="5 6">
    <name type="scientific">Candidatus Enterococcus dunnyi</name>
    <dbReference type="NCBI Taxonomy" id="1834192"/>
    <lineage>
        <taxon>Bacteria</taxon>
        <taxon>Bacillati</taxon>
        <taxon>Bacillota</taxon>
        <taxon>Bacilli</taxon>
        <taxon>Lactobacillales</taxon>
        <taxon>Enterococcaceae</taxon>
        <taxon>Enterococcus</taxon>
    </lineage>
</organism>
<keyword evidence="1" id="KW-0812">Transmembrane</keyword>
<feature type="transmembrane region" description="Helical" evidence="1">
    <location>
        <begin position="312"/>
        <end position="337"/>
    </location>
</feature>
<keyword evidence="6" id="KW-1185">Reference proteome</keyword>
<gene>
    <name evidence="5" type="ORF">A5889_002703</name>
</gene>
<feature type="domain" description="WxL Interacting Protein host binding" evidence="4">
    <location>
        <begin position="162"/>
        <end position="299"/>
    </location>
</feature>
<feature type="chain" id="PRO_5043042086" description="DUF3324 domain-containing protein" evidence="2">
    <location>
        <begin position="29"/>
        <end position="361"/>
    </location>
</feature>
<protein>
    <recommendedName>
        <fullName evidence="7">DUF3324 domain-containing protein</fullName>
    </recommendedName>
</protein>
<reference evidence="5" key="2">
    <citation type="submission" date="2024-03" db="EMBL/GenBank/DDBJ databases">
        <title>The Genome Sequence of Enterococcus sp. DIV0238c.</title>
        <authorList>
            <consortium name="The Broad Institute Genomics Platform"/>
            <consortium name="The Broad Institute Microbial Omics Core"/>
            <consortium name="The Broad Institute Genomic Center for Infectious Diseases"/>
            <person name="Earl A."/>
            <person name="Manson A."/>
            <person name="Gilmore M."/>
            <person name="Schwartman J."/>
            <person name="Shea T."/>
            <person name="Abouelleil A."/>
            <person name="Cao P."/>
            <person name="Chapman S."/>
            <person name="Cusick C."/>
            <person name="Young S."/>
            <person name="Neafsey D."/>
            <person name="Nusbaum C."/>
            <person name="Birren B."/>
        </authorList>
    </citation>
    <scope>NUCLEOTIDE SEQUENCE</scope>
    <source>
        <strain evidence="5">9D6_DIV0238</strain>
    </source>
</reference>
<accession>A0AAQ3W813</accession>
<dbReference type="AlphaFoldDB" id="A0AAQ3W813"/>
<feature type="domain" description="WxL Interacting Protein peptidoglycan binding" evidence="3">
    <location>
        <begin position="36"/>
        <end position="154"/>
    </location>
</feature>
<evidence type="ECO:0008006" key="7">
    <source>
        <dbReference type="Google" id="ProtNLM"/>
    </source>
</evidence>
<evidence type="ECO:0000259" key="4">
    <source>
        <dbReference type="Pfam" id="PF11797"/>
    </source>
</evidence>
<evidence type="ECO:0000256" key="1">
    <source>
        <dbReference type="SAM" id="Phobius"/>
    </source>
</evidence>
<evidence type="ECO:0000313" key="5">
    <source>
        <dbReference type="EMBL" id="WYJ95155.1"/>
    </source>
</evidence>
<dbReference type="RefSeq" id="WP_207114658.1">
    <property type="nucleotide sequence ID" value="NZ_CP147246.1"/>
</dbReference>
<dbReference type="InterPro" id="IPR021759">
    <property type="entry name" value="WxLIP_HBD"/>
</dbReference>
<proteinExistence type="predicted"/>
<reference evidence="5" key="1">
    <citation type="submission" date="2017-05" db="EMBL/GenBank/DDBJ databases">
        <authorList>
            <consortium name="The Broad Institute Genomics Platform"/>
            <consortium name="The Broad Institute Genomic Center for Infectious Diseases"/>
            <person name="Earl A."/>
            <person name="Manson A."/>
            <person name="Schwartman J."/>
            <person name="Gilmore M."/>
            <person name="Abouelleil A."/>
            <person name="Cao P."/>
            <person name="Chapman S."/>
            <person name="Cusick C."/>
            <person name="Shea T."/>
            <person name="Young S."/>
            <person name="Neafsey D."/>
            <person name="Nusbaum C."/>
            <person name="Birren B."/>
        </authorList>
    </citation>
    <scope>NUCLEOTIDE SEQUENCE</scope>
    <source>
        <strain evidence="5">9D6_DIV0238</strain>
    </source>
</reference>
<dbReference type="Pfam" id="PF06030">
    <property type="entry name" value="WxLIP_PGBD"/>
    <property type="match status" value="1"/>
</dbReference>
<dbReference type="Proteomes" id="UP000196151">
    <property type="component" value="Chromosome"/>
</dbReference>
<name>A0AAQ3W813_9ENTE</name>
<feature type="signal peptide" evidence="2">
    <location>
        <begin position="1"/>
        <end position="28"/>
    </location>
</feature>
<dbReference type="Pfam" id="PF11797">
    <property type="entry name" value="WxLIP_HBD"/>
    <property type="match status" value="1"/>
</dbReference>
<sequence length="361" mass="41540">MKKKLLIQLSTILYIVFMITAFSTQVSATENVSNAFTYKVVLPENQHDKNSNYFDLRMTPSQKQTVLIKMNNSSNKEITVDVALNSAKTNTNGVIEYGPSKLEKDNSLKFDFAEIVKGEKSVKIPPKQTVEYPLTITMPDSQYDGLISGGIYMIQKDQTKDQKAMIKNEFGYLVGMILSETDTEVKSELNFNKAYAEQQNYRNAIFINYSNIRPVYIDDMSINVQIMKKGSEEVLYDTRQTKMRMAPNSQINFPVLMNGEKMIAGDYSAHIVVTTENNGKWEWLEDFTITDEEADKFNKEDVSLLQESRIDWRMIIFVVVGVFVVITIIFFAVRLYYAKRQKEKKRQAVEKKKKKAKKNGK</sequence>
<keyword evidence="1" id="KW-0472">Membrane</keyword>
<evidence type="ECO:0000313" key="6">
    <source>
        <dbReference type="Proteomes" id="UP000196151"/>
    </source>
</evidence>
<dbReference type="EMBL" id="CP147246">
    <property type="protein sequence ID" value="WYJ95155.1"/>
    <property type="molecule type" value="Genomic_DNA"/>
</dbReference>
<dbReference type="InterPro" id="IPR010317">
    <property type="entry name" value="WxLIP_PGBD"/>
</dbReference>
<evidence type="ECO:0000256" key="2">
    <source>
        <dbReference type="SAM" id="SignalP"/>
    </source>
</evidence>
<evidence type="ECO:0000259" key="3">
    <source>
        <dbReference type="Pfam" id="PF06030"/>
    </source>
</evidence>